<gene>
    <name evidence="4" type="ORF">SLEP1_g10622</name>
</gene>
<dbReference type="InterPro" id="IPR011990">
    <property type="entry name" value="TPR-like_helical_dom_sf"/>
</dbReference>
<dbReference type="AlphaFoldDB" id="A0AAV5IK07"/>
<dbReference type="PROSITE" id="PS51375">
    <property type="entry name" value="PPR"/>
    <property type="match status" value="2"/>
</dbReference>
<organism evidence="4 5">
    <name type="scientific">Rubroshorea leprosula</name>
    <dbReference type="NCBI Taxonomy" id="152421"/>
    <lineage>
        <taxon>Eukaryota</taxon>
        <taxon>Viridiplantae</taxon>
        <taxon>Streptophyta</taxon>
        <taxon>Embryophyta</taxon>
        <taxon>Tracheophyta</taxon>
        <taxon>Spermatophyta</taxon>
        <taxon>Magnoliopsida</taxon>
        <taxon>eudicotyledons</taxon>
        <taxon>Gunneridae</taxon>
        <taxon>Pentapetalae</taxon>
        <taxon>rosids</taxon>
        <taxon>malvids</taxon>
        <taxon>Malvales</taxon>
        <taxon>Dipterocarpaceae</taxon>
        <taxon>Rubroshorea</taxon>
    </lineage>
</organism>
<keyword evidence="2" id="KW-0677">Repeat</keyword>
<dbReference type="NCBIfam" id="TIGR00756">
    <property type="entry name" value="PPR"/>
    <property type="match status" value="2"/>
</dbReference>
<name>A0AAV5IK07_9ROSI</name>
<comment type="caution">
    <text evidence="4">The sequence shown here is derived from an EMBL/GenBank/DDBJ whole genome shotgun (WGS) entry which is preliminary data.</text>
</comment>
<feature type="repeat" description="PPR" evidence="3">
    <location>
        <begin position="83"/>
        <end position="117"/>
    </location>
</feature>
<evidence type="ECO:0000256" key="3">
    <source>
        <dbReference type="PROSITE-ProRule" id="PRU00708"/>
    </source>
</evidence>
<sequence>MIPKHAIQVFEHMRVQDAWLQTLFACLYHAFELFGEREVDSYGLELYKKMVRLQVVANIQVVNDLKKALRLREAVEAKGLCPSVVTYNSIIRKLCEEGIIRDANRILNEMSDKNVEPDSITCNTLINAYSKIGDVRSAMEVKNKVLEAGLKLNQFTFKALIHGFCKV</sequence>
<proteinExistence type="inferred from homology"/>
<dbReference type="Gene3D" id="1.25.40.10">
    <property type="entry name" value="Tetratricopeptide repeat domain"/>
    <property type="match status" value="1"/>
</dbReference>
<evidence type="ECO:0000256" key="1">
    <source>
        <dbReference type="ARBA" id="ARBA00007626"/>
    </source>
</evidence>
<protein>
    <recommendedName>
        <fullName evidence="6">Pentatricopeptide repeat-containing protein</fullName>
    </recommendedName>
</protein>
<reference evidence="4 5" key="1">
    <citation type="journal article" date="2021" name="Commun. Biol.">
        <title>The genome of Shorea leprosula (Dipterocarpaceae) highlights the ecological relevance of drought in aseasonal tropical rainforests.</title>
        <authorList>
            <person name="Ng K.K.S."/>
            <person name="Kobayashi M.J."/>
            <person name="Fawcett J.A."/>
            <person name="Hatakeyama M."/>
            <person name="Paape T."/>
            <person name="Ng C.H."/>
            <person name="Ang C.C."/>
            <person name="Tnah L.H."/>
            <person name="Lee C.T."/>
            <person name="Nishiyama T."/>
            <person name="Sese J."/>
            <person name="O'Brien M.J."/>
            <person name="Copetti D."/>
            <person name="Mohd Noor M.I."/>
            <person name="Ong R.C."/>
            <person name="Putra M."/>
            <person name="Sireger I.Z."/>
            <person name="Indrioko S."/>
            <person name="Kosugi Y."/>
            <person name="Izuno A."/>
            <person name="Isagi Y."/>
            <person name="Lee S.L."/>
            <person name="Shimizu K.K."/>
        </authorList>
    </citation>
    <scope>NUCLEOTIDE SEQUENCE [LARGE SCALE GENOMIC DNA]</scope>
    <source>
        <strain evidence="4">214</strain>
    </source>
</reference>
<keyword evidence="5" id="KW-1185">Reference proteome</keyword>
<dbReference type="PANTHER" id="PTHR47941">
    <property type="entry name" value="PENTATRICOPEPTIDE REPEAT-CONTAINING PROTEIN 3, MITOCHONDRIAL"/>
    <property type="match status" value="1"/>
</dbReference>
<dbReference type="Pfam" id="PF12854">
    <property type="entry name" value="PPR_1"/>
    <property type="match status" value="1"/>
</dbReference>
<dbReference type="Proteomes" id="UP001054252">
    <property type="component" value="Unassembled WGS sequence"/>
</dbReference>
<evidence type="ECO:0008006" key="6">
    <source>
        <dbReference type="Google" id="ProtNLM"/>
    </source>
</evidence>
<evidence type="ECO:0000313" key="5">
    <source>
        <dbReference type="Proteomes" id="UP001054252"/>
    </source>
</evidence>
<dbReference type="InterPro" id="IPR002885">
    <property type="entry name" value="PPR_rpt"/>
</dbReference>
<feature type="repeat" description="PPR" evidence="3">
    <location>
        <begin position="118"/>
        <end position="152"/>
    </location>
</feature>
<dbReference type="Pfam" id="PF13041">
    <property type="entry name" value="PPR_2"/>
    <property type="match status" value="1"/>
</dbReference>
<comment type="similarity">
    <text evidence="1">Belongs to the PPR family. P subfamily.</text>
</comment>
<evidence type="ECO:0000256" key="2">
    <source>
        <dbReference type="ARBA" id="ARBA00022737"/>
    </source>
</evidence>
<dbReference type="EMBL" id="BPVZ01000011">
    <property type="protein sequence ID" value="GKU97479.1"/>
    <property type="molecule type" value="Genomic_DNA"/>
</dbReference>
<evidence type="ECO:0000313" key="4">
    <source>
        <dbReference type="EMBL" id="GKU97479.1"/>
    </source>
</evidence>
<accession>A0AAV5IK07</accession>